<comment type="subcellular location">
    <subcellularLocation>
        <location evidence="1">Cytoplasm</location>
        <location evidence="1">Cytoskeleton</location>
    </subcellularLocation>
</comment>
<organism evidence="5">
    <name type="scientific">Candidatus Heimdallarchaeum aukensis</name>
    <dbReference type="NCBI Taxonomy" id="2876573"/>
    <lineage>
        <taxon>Archaea</taxon>
        <taxon>Promethearchaeati</taxon>
        <taxon>Candidatus Heimdallarchaeota</taxon>
        <taxon>Candidatus Heimdallarchaeia (ex Rinke et al. 2021) (nom. nud.)</taxon>
        <taxon>Candidatus Heimdallarchaeales</taxon>
        <taxon>Candidatus Heimdallarchaeaceae</taxon>
        <taxon>Candidatus Heimdallarchaeum</taxon>
    </lineage>
</organism>
<sequence length="161" mass="18702">MSSQSEFWDDERKIREAFNVSNFICPMKGINYPCVVCKECQEMDLKQYFLQNGLIEKTKNSSLISLIIEIKDPFDDMLLKRICKTLFKETGIVMSEPEPGFSVTFFITPALLEKVESKEDLIKFIKDFPHTFLTETISAKSALNKWERVTAKRLAWNMGVR</sequence>
<dbReference type="InterPro" id="IPR008384">
    <property type="entry name" value="ARPC4"/>
</dbReference>
<proteinExistence type="predicted"/>
<dbReference type="EMBL" id="CP084166">
    <property type="protein sequence ID" value="UJG40855.1"/>
    <property type="molecule type" value="Genomic_DNA"/>
</dbReference>
<dbReference type="InterPro" id="IPR034666">
    <property type="entry name" value="ARPC2/4"/>
</dbReference>
<name>A0A9Y1FL15_9ARCH</name>
<accession>A0A9Y1FL15</accession>
<reference evidence="5" key="1">
    <citation type="journal article" date="2022" name="Nat. Microbiol.">
        <title>Unique mobile elements and scalable gene flow at the prokaryote-eukaryote boundary revealed by circularized Asgard archaea genomes.</title>
        <authorList>
            <person name="Wu F."/>
            <person name="Speth D.R."/>
            <person name="Philosof A."/>
            <person name="Cremiere A."/>
            <person name="Narayanan A."/>
            <person name="Barco R.A."/>
            <person name="Connon S.A."/>
            <person name="Amend J.P."/>
            <person name="Antoshechkin I.A."/>
            <person name="Orphan V.J."/>
        </authorList>
    </citation>
    <scope>NUCLEOTIDE SEQUENCE</scope>
    <source>
        <strain evidence="5">PM71</strain>
    </source>
</reference>
<evidence type="ECO:0000256" key="1">
    <source>
        <dbReference type="ARBA" id="ARBA00004245"/>
    </source>
</evidence>
<dbReference type="GO" id="GO:0030041">
    <property type="term" value="P:actin filament polymerization"/>
    <property type="evidence" value="ECO:0007669"/>
    <property type="project" value="InterPro"/>
</dbReference>
<evidence type="ECO:0000313" key="5">
    <source>
        <dbReference type="EMBL" id="UJG40855.1"/>
    </source>
</evidence>
<dbReference type="GO" id="GO:0034314">
    <property type="term" value="P:Arp2/3 complex-mediated actin nucleation"/>
    <property type="evidence" value="ECO:0007669"/>
    <property type="project" value="InterPro"/>
</dbReference>
<dbReference type="AlphaFoldDB" id="A0A9Y1FL15"/>
<dbReference type="GO" id="GO:0003779">
    <property type="term" value="F:actin binding"/>
    <property type="evidence" value="ECO:0007669"/>
    <property type="project" value="UniProtKB-KW"/>
</dbReference>
<evidence type="ECO:0000256" key="2">
    <source>
        <dbReference type="ARBA" id="ARBA00022490"/>
    </source>
</evidence>
<keyword evidence="3" id="KW-0009">Actin-binding</keyword>
<gene>
    <name evidence="5" type="ORF">K9W45_00005</name>
</gene>
<evidence type="ECO:0000256" key="3">
    <source>
        <dbReference type="ARBA" id="ARBA00023203"/>
    </source>
</evidence>
<protein>
    <submittedName>
        <fullName evidence="5">Uncharacterized protein</fullName>
    </submittedName>
</protein>
<dbReference type="Proteomes" id="UP001201020">
    <property type="component" value="Chromosome"/>
</dbReference>
<dbReference type="Pfam" id="PF05856">
    <property type="entry name" value="ARPC4"/>
    <property type="match status" value="1"/>
</dbReference>
<dbReference type="Gene3D" id="3.30.1460.20">
    <property type="match status" value="1"/>
</dbReference>
<keyword evidence="4" id="KW-0206">Cytoskeleton</keyword>
<keyword evidence="2" id="KW-0963">Cytoplasm</keyword>
<evidence type="ECO:0000256" key="4">
    <source>
        <dbReference type="ARBA" id="ARBA00023212"/>
    </source>
</evidence>
<dbReference type="GO" id="GO:0005885">
    <property type="term" value="C:Arp2/3 protein complex"/>
    <property type="evidence" value="ECO:0007669"/>
    <property type="project" value="InterPro"/>
</dbReference>
<dbReference type="SUPFAM" id="SSF69645">
    <property type="entry name" value="Arp2/3 complex subunits"/>
    <property type="match status" value="1"/>
</dbReference>